<organism evidence="7">
    <name type="scientific">Aerophobetes bacterium</name>
    <dbReference type="NCBI Taxonomy" id="2030807"/>
    <lineage>
        <taxon>Bacteria</taxon>
        <taxon>Candidatus Aerophobota</taxon>
    </lineage>
</organism>
<feature type="transmembrane region" description="Helical" evidence="6">
    <location>
        <begin position="6"/>
        <end position="24"/>
    </location>
</feature>
<keyword evidence="4 6" id="KW-1133">Transmembrane helix</keyword>
<gene>
    <name evidence="7" type="ORF">ENL39_03900</name>
</gene>
<keyword evidence="3 6" id="KW-0812">Transmembrane</keyword>
<evidence type="ECO:0000256" key="5">
    <source>
        <dbReference type="ARBA" id="ARBA00023136"/>
    </source>
</evidence>
<dbReference type="Pfam" id="PF02653">
    <property type="entry name" value="BPD_transp_2"/>
    <property type="match status" value="1"/>
</dbReference>
<dbReference type="CDD" id="cd06581">
    <property type="entry name" value="TM_PBP1_LivM_like"/>
    <property type="match status" value="1"/>
</dbReference>
<dbReference type="PANTHER" id="PTHR30482">
    <property type="entry name" value="HIGH-AFFINITY BRANCHED-CHAIN AMINO ACID TRANSPORT SYSTEM PERMEASE"/>
    <property type="match status" value="1"/>
</dbReference>
<feature type="transmembrane region" description="Helical" evidence="6">
    <location>
        <begin position="300"/>
        <end position="317"/>
    </location>
</feature>
<evidence type="ECO:0000256" key="4">
    <source>
        <dbReference type="ARBA" id="ARBA00022989"/>
    </source>
</evidence>
<comment type="caution">
    <text evidence="7">The sequence shown here is derived from an EMBL/GenBank/DDBJ whole genome shotgun (WGS) entry which is preliminary data.</text>
</comment>
<evidence type="ECO:0000313" key="7">
    <source>
        <dbReference type="EMBL" id="HHF98613.1"/>
    </source>
</evidence>
<feature type="transmembrane region" description="Helical" evidence="6">
    <location>
        <begin position="70"/>
        <end position="90"/>
    </location>
</feature>
<evidence type="ECO:0000256" key="6">
    <source>
        <dbReference type="SAM" id="Phobius"/>
    </source>
</evidence>
<feature type="transmembrane region" description="Helical" evidence="6">
    <location>
        <begin position="220"/>
        <end position="238"/>
    </location>
</feature>
<name>A0A7V5HZ54_UNCAE</name>
<feature type="transmembrane region" description="Helical" evidence="6">
    <location>
        <begin position="164"/>
        <end position="184"/>
    </location>
</feature>
<accession>A0A7V5HZ54</accession>
<dbReference type="InterPro" id="IPR001851">
    <property type="entry name" value="ABC_transp_permease"/>
</dbReference>
<proteinExistence type="predicted"/>
<comment type="subcellular location">
    <subcellularLocation>
        <location evidence="1">Cell membrane</location>
        <topology evidence="1">Multi-pass membrane protein</topology>
    </subcellularLocation>
</comment>
<dbReference type="GO" id="GO:0015658">
    <property type="term" value="F:branched-chain amino acid transmembrane transporter activity"/>
    <property type="evidence" value="ECO:0007669"/>
    <property type="project" value="InterPro"/>
</dbReference>
<dbReference type="Proteomes" id="UP000886070">
    <property type="component" value="Unassembled WGS sequence"/>
</dbReference>
<dbReference type="InterPro" id="IPR043428">
    <property type="entry name" value="LivM-like"/>
</dbReference>
<dbReference type="GO" id="GO:0005886">
    <property type="term" value="C:plasma membrane"/>
    <property type="evidence" value="ECO:0007669"/>
    <property type="project" value="UniProtKB-SubCell"/>
</dbReference>
<feature type="transmembrane region" description="Helical" evidence="6">
    <location>
        <begin position="269"/>
        <end position="288"/>
    </location>
</feature>
<feature type="transmembrane region" description="Helical" evidence="6">
    <location>
        <begin position="31"/>
        <end position="50"/>
    </location>
</feature>
<evidence type="ECO:0000256" key="3">
    <source>
        <dbReference type="ARBA" id="ARBA00022692"/>
    </source>
</evidence>
<keyword evidence="5 6" id="KW-0472">Membrane</keyword>
<keyword evidence="2" id="KW-1003">Cell membrane</keyword>
<evidence type="ECO:0000256" key="2">
    <source>
        <dbReference type="ARBA" id="ARBA00022475"/>
    </source>
</evidence>
<protein>
    <submittedName>
        <fullName evidence="7">Branched-chain amino acid ABC transporter permease</fullName>
    </submittedName>
</protein>
<dbReference type="EMBL" id="DRTT01000110">
    <property type="protein sequence ID" value="HHF98613.1"/>
    <property type="molecule type" value="Genomic_DNA"/>
</dbReference>
<dbReference type="AlphaFoldDB" id="A0A7V5HZ54"/>
<dbReference type="PANTHER" id="PTHR30482:SF10">
    <property type="entry name" value="HIGH-AFFINITY BRANCHED-CHAIN AMINO ACID TRANSPORT PROTEIN BRAE"/>
    <property type="match status" value="1"/>
</dbReference>
<evidence type="ECO:0000256" key="1">
    <source>
        <dbReference type="ARBA" id="ARBA00004651"/>
    </source>
</evidence>
<reference evidence="7" key="1">
    <citation type="journal article" date="2020" name="mSystems">
        <title>Genome- and Community-Level Interaction Insights into Carbon Utilization and Element Cycling Functions of Hydrothermarchaeota in Hydrothermal Sediment.</title>
        <authorList>
            <person name="Zhou Z."/>
            <person name="Liu Y."/>
            <person name="Xu W."/>
            <person name="Pan J."/>
            <person name="Luo Z.H."/>
            <person name="Li M."/>
        </authorList>
    </citation>
    <scope>NUCLEOTIDE SEQUENCE [LARGE SCALE GENOMIC DNA]</scope>
    <source>
        <strain evidence="7">HyVt-92</strain>
    </source>
</reference>
<sequence>MLNYAVFFAITAGIFAILCLGLNIQWGYTGLFNIGIAGFYAIGAYTSALLSGPPPGPMDWRVVGGFQLPWPVGFLGAALVSGFIAFLIAIPTLKLKEDYLAIATIGIAEVIRLVLKNESWLTNSVWGIKHIPAPLSSLIERSISLFLKKNPDLPFWLQKLFSNAYNFFYLGLVIFILIILYFVSEKMIRSPWGRVLRGIREDELATATAGKNVFWFKMQAFVIGAMLMGMAGSLYAHYARFIDASSFEPFFGTFLIWVMLIVGGSGNNLGAILGAFIIWGIWAGTEFFTSQLGLTGYRAASLRIIFVGVILEIILILRPRGILGEEKIVSLILKQNKKGG</sequence>